<evidence type="ECO:0000256" key="2">
    <source>
        <dbReference type="ARBA" id="ARBA00022840"/>
    </source>
</evidence>
<feature type="transmembrane region" description="Helical" evidence="3">
    <location>
        <begin position="186"/>
        <end position="209"/>
    </location>
</feature>
<reference evidence="6" key="2">
    <citation type="journal article" date="2024" name="Plant">
        <title>Genomic evolution and insights into agronomic trait innovations of Sesamum species.</title>
        <authorList>
            <person name="Miao H."/>
            <person name="Wang L."/>
            <person name="Qu L."/>
            <person name="Liu H."/>
            <person name="Sun Y."/>
            <person name="Le M."/>
            <person name="Wang Q."/>
            <person name="Wei S."/>
            <person name="Zheng Y."/>
            <person name="Lin W."/>
            <person name="Duan Y."/>
            <person name="Cao H."/>
            <person name="Xiong S."/>
            <person name="Wang X."/>
            <person name="Wei L."/>
            <person name="Li C."/>
            <person name="Ma Q."/>
            <person name="Ju M."/>
            <person name="Zhao R."/>
            <person name="Li G."/>
            <person name="Mu C."/>
            <person name="Tian Q."/>
            <person name="Mei H."/>
            <person name="Zhang T."/>
            <person name="Gao T."/>
            <person name="Zhang H."/>
        </authorList>
    </citation>
    <scope>NUCLEOTIDE SEQUENCE</scope>
    <source>
        <strain evidence="6">G02</strain>
    </source>
</reference>
<feature type="transmembrane region" description="Helical" evidence="3">
    <location>
        <begin position="70"/>
        <end position="87"/>
    </location>
</feature>
<protein>
    <submittedName>
        <fullName evidence="6">Disease resistance protein RGA4</fullName>
    </submittedName>
</protein>
<dbReference type="InterPro" id="IPR001611">
    <property type="entry name" value="Leu-rich_rpt"/>
</dbReference>
<feature type="domain" description="Disease resistance protein winged helix" evidence="4">
    <location>
        <begin position="375"/>
        <end position="420"/>
    </location>
</feature>
<sequence length="890" mass="100458">MMLSRQLERVAAWVNTLARFSRDHVGSFLKMVFVVTYTVLLTWALFPATSVLESAGLSMVVSVVSLADDQVFGVKLIILLCAGNLYFGEECFILKAGLIICAFSVSIFIASYTILLTWAVFPASVPVSAGYLSMSVVDSFLADDGRGNGKEFVAKLIWLCAATAKHGRRGVPMILVLDTPGVCFLIGYYPMGMWSALVVYTYWVFILVLRSLSLWTAARGITTGESQASQLVLGREFLDAEVDERQMKYLLPLKGRRGKAEHETGKYQASQLVLGREFLDAELDEGEMKYLLPLEGQRRKAEHELKNIVRLRRRMSQSKMVIKTDRIASSAVSTVLEEREEEKIISEAAASEVQVDRATPEKEECMAECLLYCALFPAGYEFTRDTLVWSWIAAGLIESDDMEAVAIRCFDTLMQSEYILHSGYNHLRDQTMYKLGEKFLNKQSVGVRYKKGLDSETDVADVQHLSLILEGIDRFYVDTLRKCGNLKTLLLHRCSGSELENLLHNVLLELISLTILDLSRTNIVELPSSVEKLTGLRYLDLSETPIRRLPEWMDSLCNLETLILLGCLNLCGLPKCMYKLIKLQHLVLDIVQQLQSMPIGMGKLTNLQTLRAFLVGTKDGNRVGELRNMNKLKGSLCILKLENILNVEEARNARLCDKLHLTKLELIWSDLQDGKVETEEEIVEYLQPHFGLQELKIVSYSGGVLPSWISDPSFTQLVSITLHGCRYCETLPSLGELPSLKILNIVDMDELVVIDSLFYQKQANQYCRNAFPRLEQLSFDGMSNLEIWTGMEDGHDHFPCLQLLMIRYCPRLRALPSLSYLNSLQHLEICYCPEIPCLPEGGLPTSLNCLMVKTCPKLKDRCCNEQGEDWAKVMNVPTLYIDNQKIHSKQ</sequence>
<dbReference type="InterPro" id="IPR058922">
    <property type="entry name" value="WHD_DRP"/>
</dbReference>
<gene>
    <name evidence="6" type="ORF">Sradi_2116300</name>
</gene>
<feature type="domain" description="R13L1/DRL21-like LRR repeat region" evidence="5">
    <location>
        <begin position="624"/>
        <end position="748"/>
    </location>
</feature>
<evidence type="ECO:0000313" key="6">
    <source>
        <dbReference type="EMBL" id="KAL0404755.1"/>
    </source>
</evidence>
<evidence type="ECO:0000259" key="4">
    <source>
        <dbReference type="Pfam" id="PF23559"/>
    </source>
</evidence>
<dbReference type="InterPro" id="IPR056789">
    <property type="entry name" value="LRR_R13L1-DRL21"/>
</dbReference>
<comment type="caution">
    <text evidence="6">The sequence shown here is derived from an EMBL/GenBank/DDBJ whole genome shotgun (WGS) entry which is preliminary data.</text>
</comment>
<dbReference type="Pfam" id="PF13855">
    <property type="entry name" value="LRR_8"/>
    <property type="match status" value="1"/>
</dbReference>
<reference evidence="6" key="1">
    <citation type="submission" date="2020-06" db="EMBL/GenBank/DDBJ databases">
        <authorList>
            <person name="Li T."/>
            <person name="Hu X."/>
            <person name="Zhang T."/>
            <person name="Song X."/>
            <person name="Zhang H."/>
            <person name="Dai N."/>
            <person name="Sheng W."/>
            <person name="Hou X."/>
            <person name="Wei L."/>
        </authorList>
    </citation>
    <scope>NUCLEOTIDE SEQUENCE</scope>
    <source>
        <strain evidence="6">G02</strain>
        <tissue evidence="6">Leaf</tissue>
    </source>
</reference>
<feature type="transmembrane region" description="Helical" evidence="3">
    <location>
        <begin position="99"/>
        <end position="121"/>
    </location>
</feature>
<dbReference type="Pfam" id="PF23559">
    <property type="entry name" value="WHD_DRP"/>
    <property type="match status" value="1"/>
</dbReference>
<dbReference type="Gene3D" id="3.80.10.10">
    <property type="entry name" value="Ribonuclease Inhibitor"/>
    <property type="match status" value="1"/>
</dbReference>
<evidence type="ECO:0000256" key="1">
    <source>
        <dbReference type="ARBA" id="ARBA00022741"/>
    </source>
</evidence>
<evidence type="ECO:0000256" key="3">
    <source>
        <dbReference type="SAM" id="Phobius"/>
    </source>
</evidence>
<accession>A0AAW2TIF5</accession>
<dbReference type="SUPFAM" id="SSF52058">
    <property type="entry name" value="L domain-like"/>
    <property type="match status" value="1"/>
</dbReference>
<dbReference type="InterPro" id="IPR032675">
    <property type="entry name" value="LRR_dom_sf"/>
</dbReference>
<keyword evidence="1" id="KW-0547">Nucleotide-binding</keyword>
<dbReference type="PANTHER" id="PTHR47186">
    <property type="entry name" value="LEUCINE-RICH REPEAT-CONTAINING PROTEIN 57"/>
    <property type="match status" value="1"/>
</dbReference>
<dbReference type="Pfam" id="PF25019">
    <property type="entry name" value="LRR_R13L1-DRL21"/>
    <property type="match status" value="1"/>
</dbReference>
<evidence type="ECO:0000259" key="5">
    <source>
        <dbReference type="Pfam" id="PF25019"/>
    </source>
</evidence>
<dbReference type="AlphaFoldDB" id="A0AAW2TIF5"/>
<organism evidence="6">
    <name type="scientific">Sesamum radiatum</name>
    <name type="common">Black benniseed</name>
    <dbReference type="NCBI Taxonomy" id="300843"/>
    <lineage>
        <taxon>Eukaryota</taxon>
        <taxon>Viridiplantae</taxon>
        <taxon>Streptophyta</taxon>
        <taxon>Embryophyta</taxon>
        <taxon>Tracheophyta</taxon>
        <taxon>Spermatophyta</taxon>
        <taxon>Magnoliopsida</taxon>
        <taxon>eudicotyledons</taxon>
        <taxon>Gunneridae</taxon>
        <taxon>Pentapetalae</taxon>
        <taxon>asterids</taxon>
        <taxon>lamiids</taxon>
        <taxon>Lamiales</taxon>
        <taxon>Pedaliaceae</taxon>
        <taxon>Sesamum</taxon>
    </lineage>
</organism>
<dbReference type="EMBL" id="JACGWJ010000008">
    <property type="protein sequence ID" value="KAL0404755.1"/>
    <property type="molecule type" value="Genomic_DNA"/>
</dbReference>
<proteinExistence type="predicted"/>
<keyword evidence="3" id="KW-1133">Transmembrane helix</keyword>
<feature type="transmembrane region" description="Helical" evidence="3">
    <location>
        <begin position="28"/>
        <end position="50"/>
    </location>
</feature>
<name>A0AAW2TIF5_SESRA</name>
<keyword evidence="2" id="KW-0067">ATP-binding</keyword>
<keyword evidence="3" id="KW-0472">Membrane</keyword>
<keyword evidence="3" id="KW-0812">Transmembrane</keyword>
<dbReference type="PANTHER" id="PTHR47186:SF24">
    <property type="entry name" value="DISEASE RESISTANCE RPP13-LIKE PROTEIN 1"/>
    <property type="match status" value="1"/>
</dbReference>